<evidence type="ECO:0000256" key="1">
    <source>
        <dbReference type="SAM" id="MobiDB-lite"/>
    </source>
</evidence>
<dbReference type="Proteomes" id="UP000198736">
    <property type="component" value="Unassembled WGS sequence"/>
</dbReference>
<gene>
    <name evidence="2" type="ORF">COMA2_280003</name>
</gene>
<evidence type="ECO:0000313" key="2">
    <source>
        <dbReference type="EMBL" id="CUS36849.1"/>
    </source>
</evidence>
<proteinExistence type="predicted"/>
<reference evidence="3" key="1">
    <citation type="submission" date="2015-10" db="EMBL/GenBank/DDBJ databases">
        <authorList>
            <person name="Luecker S."/>
            <person name="Luecker S."/>
        </authorList>
    </citation>
    <scope>NUCLEOTIDE SEQUENCE [LARGE SCALE GENOMIC DNA]</scope>
</reference>
<feature type="compositionally biased region" description="Basic and acidic residues" evidence="1">
    <location>
        <begin position="72"/>
        <end position="90"/>
    </location>
</feature>
<dbReference type="AlphaFoldDB" id="A0A0S4LGY6"/>
<accession>A0A0S4LGY6</accession>
<dbReference type="EMBL" id="CZPZ01000021">
    <property type="protein sequence ID" value="CUS36849.1"/>
    <property type="molecule type" value="Genomic_DNA"/>
</dbReference>
<feature type="region of interest" description="Disordered" evidence="1">
    <location>
        <begin position="60"/>
        <end position="109"/>
    </location>
</feature>
<evidence type="ECO:0000313" key="3">
    <source>
        <dbReference type="Proteomes" id="UP000198736"/>
    </source>
</evidence>
<sequence>MRHHVHPRCRVDLLINRQLVDHTHARFRRERMGLLKNRGLTAFSGQGTAKDQAAVLEAGVKAGGSHNRRPWRRGEMPRDAHHAEEHERNRTSGKNPRTSHGINSPWTME</sequence>
<name>A0A0S4LGY6_9BACT</name>
<feature type="compositionally biased region" description="Polar residues" evidence="1">
    <location>
        <begin position="92"/>
        <end position="109"/>
    </location>
</feature>
<protein>
    <submittedName>
        <fullName evidence="2">Uncharacterized protein</fullName>
    </submittedName>
</protein>
<keyword evidence="3" id="KW-1185">Reference proteome</keyword>
<organism evidence="2 3">
    <name type="scientific">Candidatus Nitrospira nitrificans</name>
    <dbReference type="NCBI Taxonomy" id="1742973"/>
    <lineage>
        <taxon>Bacteria</taxon>
        <taxon>Pseudomonadati</taxon>
        <taxon>Nitrospirota</taxon>
        <taxon>Nitrospiria</taxon>
        <taxon>Nitrospirales</taxon>
        <taxon>Nitrospiraceae</taxon>
        <taxon>Nitrospira</taxon>
    </lineage>
</organism>